<feature type="compositionally biased region" description="Gly residues" evidence="3">
    <location>
        <begin position="948"/>
        <end position="961"/>
    </location>
</feature>
<feature type="repeat" description="RCC1" evidence="2">
    <location>
        <begin position="51"/>
        <end position="105"/>
    </location>
</feature>
<dbReference type="Gene3D" id="2.130.10.30">
    <property type="entry name" value="Regulator of chromosome condensation 1/beta-lactamase-inhibitor protein II"/>
    <property type="match status" value="1"/>
</dbReference>
<dbReference type="PROSITE" id="PS00626">
    <property type="entry name" value="RCC1_2"/>
    <property type="match status" value="1"/>
</dbReference>
<evidence type="ECO:0000256" key="3">
    <source>
        <dbReference type="SAM" id="MobiDB-lite"/>
    </source>
</evidence>
<dbReference type="OrthoDB" id="10253607at2759"/>
<accession>A0A267H5U8</accession>
<dbReference type="EMBL" id="NIVC01000023">
    <property type="protein sequence ID" value="PAA93656.1"/>
    <property type="molecule type" value="Genomic_DNA"/>
</dbReference>
<feature type="compositionally biased region" description="Polar residues" evidence="3">
    <location>
        <begin position="460"/>
        <end position="473"/>
    </location>
</feature>
<feature type="region of interest" description="Disordered" evidence="3">
    <location>
        <begin position="393"/>
        <end position="473"/>
    </location>
</feature>
<feature type="repeat" description="RCC1" evidence="2">
    <location>
        <begin position="331"/>
        <end position="386"/>
    </location>
</feature>
<comment type="caution">
    <text evidence="5">The sequence shown here is derived from an EMBL/GenBank/DDBJ whole genome shotgun (WGS) entry which is preliminary data.</text>
</comment>
<dbReference type="STRING" id="282301.A0A267H5U8"/>
<keyword evidence="1" id="KW-0677">Repeat</keyword>
<evidence type="ECO:0000259" key="4">
    <source>
        <dbReference type="Pfam" id="PF25390"/>
    </source>
</evidence>
<feature type="compositionally biased region" description="Low complexity" evidence="3">
    <location>
        <begin position="803"/>
        <end position="830"/>
    </location>
</feature>
<organism evidence="5 6">
    <name type="scientific">Macrostomum lignano</name>
    <dbReference type="NCBI Taxonomy" id="282301"/>
    <lineage>
        <taxon>Eukaryota</taxon>
        <taxon>Metazoa</taxon>
        <taxon>Spiralia</taxon>
        <taxon>Lophotrochozoa</taxon>
        <taxon>Platyhelminthes</taxon>
        <taxon>Rhabditophora</taxon>
        <taxon>Macrostomorpha</taxon>
        <taxon>Macrostomida</taxon>
        <taxon>Macrostomidae</taxon>
        <taxon>Macrostomum</taxon>
    </lineage>
</organism>
<dbReference type="InterPro" id="IPR009091">
    <property type="entry name" value="RCC1/BLIP-II"/>
</dbReference>
<reference evidence="5 6" key="1">
    <citation type="submission" date="2017-06" db="EMBL/GenBank/DDBJ databases">
        <title>A platform for efficient transgenesis in Macrostomum lignano, a flatworm model organism for stem cell research.</title>
        <authorList>
            <person name="Berezikov E."/>
        </authorList>
    </citation>
    <scope>NUCLEOTIDE SEQUENCE [LARGE SCALE GENOMIC DNA]</scope>
    <source>
        <strain evidence="5">DV1</strain>
        <tissue evidence="5">Whole organism</tissue>
    </source>
</reference>
<feature type="compositionally biased region" description="Basic residues" evidence="3">
    <location>
        <begin position="443"/>
        <end position="452"/>
    </location>
</feature>
<feature type="compositionally biased region" description="Low complexity" evidence="3">
    <location>
        <begin position="968"/>
        <end position="988"/>
    </location>
</feature>
<dbReference type="PROSITE" id="PS50012">
    <property type="entry name" value="RCC1_3"/>
    <property type="match status" value="6"/>
</dbReference>
<dbReference type="Pfam" id="PF25390">
    <property type="entry name" value="WD40_RLD"/>
    <property type="match status" value="1"/>
</dbReference>
<dbReference type="PRINTS" id="PR00633">
    <property type="entry name" value="RCCNDNSATION"/>
</dbReference>
<evidence type="ECO:0000256" key="2">
    <source>
        <dbReference type="PROSITE-ProRule" id="PRU00235"/>
    </source>
</evidence>
<feature type="compositionally biased region" description="Low complexity" evidence="3">
    <location>
        <begin position="904"/>
        <end position="935"/>
    </location>
</feature>
<feature type="compositionally biased region" description="Acidic residues" evidence="3">
    <location>
        <begin position="568"/>
        <end position="577"/>
    </location>
</feature>
<feature type="compositionally biased region" description="Gly residues" evidence="3">
    <location>
        <begin position="831"/>
        <end position="847"/>
    </location>
</feature>
<feature type="repeat" description="RCC1" evidence="2">
    <location>
        <begin position="106"/>
        <end position="156"/>
    </location>
</feature>
<dbReference type="SUPFAM" id="SSF50985">
    <property type="entry name" value="RCC1/BLIP-II"/>
    <property type="match status" value="2"/>
</dbReference>
<dbReference type="InterPro" id="IPR000408">
    <property type="entry name" value="Reg_chr_condens"/>
</dbReference>
<gene>
    <name evidence="5" type="ORF">BOX15_Mlig031159g1</name>
</gene>
<dbReference type="Proteomes" id="UP000215902">
    <property type="component" value="Unassembled WGS sequence"/>
</dbReference>
<evidence type="ECO:0000313" key="5">
    <source>
        <dbReference type="EMBL" id="PAA93656.1"/>
    </source>
</evidence>
<feature type="compositionally biased region" description="Low complexity" evidence="3">
    <location>
        <begin position="654"/>
        <end position="673"/>
    </location>
</feature>
<feature type="region of interest" description="Disordered" evidence="3">
    <location>
        <begin position="233"/>
        <end position="257"/>
    </location>
</feature>
<dbReference type="PANTHER" id="PTHR22872">
    <property type="entry name" value="BTK-BINDING PROTEIN-RELATED"/>
    <property type="match status" value="1"/>
</dbReference>
<protein>
    <recommendedName>
        <fullName evidence="4">RCC1-like domain-containing protein</fullName>
    </recommendedName>
</protein>
<feature type="region of interest" description="Disordered" evidence="3">
    <location>
        <begin position="523"/>
        <end position="1010"/>
    </location>
</feature>
<feature type="compositionally biased region" description="Gly residues" evidence="3">
    <location>
        <begin position="881"/>
        <end position="897"/>
    </location>
</feature>
<feature type="domain" description="RCC1-like" evidence="4">
    <location>
        <begin position="29"/>
        <end position="381"/>
    </location>
</feature>
<feature type="compositionally biased region" description="Low complexity" evidence="3">
    <location>
        <begin position="852"/>
        <end position="880"/>
    </location>
</feature>
<feature type="region of interest" description="Disordered" evidence="3">
    <location>
        <begin position="487"/>
        <end position="510"/>
    </location>
</feature>
<dbReference type="InterPro" id="IPR051625">
    <property type="entry name" value="Signaling_Regulatory_Domain"/>
</dbReference>
<evidence type="ECO:0000313" key="6">
    <source>
        <dbReference type="Proteomes" id="UP000215902"/>
    </source>
</evidence>
<dbReference type="InterPro" id="IPR058923">
    <property type="entry name" value="RCC1-like_dom"/>
</dbReference>
<feature type="repeat" description="RCC1" evidence="2">
    <location>
        <begin position="277"/>
        <end position="329"/>
    </location>
</feature>
<keyword evidence="6" id="KW-1185">Reference proteome</keyword>
<sequence>MEPQDLNFDIPASGAVFAFGKKVPGRFHIKNDSIISAACGEEHALVATSSGRLFAFGKNDSGQLGLGHREPGVAKPTCVKRIRELGEKAVRVACGPTHSLVTTESGKVFGWGINTDGQVTGQATDYAEPVEIPHLGGKEVKDLVAGRSFSLALTKQGEIFGWGSNDEGCLGCGNEVEESRDSLVQAQLPDRAVSLSAGTYHCACVLANGQVYTWGESEGGKLGYADSESQATQYLPHPAPLPPLASDETGTSSAPAPPKARAVACGLKHTLALCEAGRVFACGSGESGQLGLGAGCGYTPAFMQLTALGSLAMACISAGESHSACVSAEAGLLYTFGDALHGKLGPSSRLGGHSNQHRPFKVRALKPIRCRRAICGNVMTLVLAAQRAPGDPALTAADSDEADDPLDSMSARSPRPLRLTEQAAVEATGGVASSDSGGQQPLLRRRSSRSRQKYRELARSSGTMSMPPSMLNGSMTFELVRPAMQGAPSIEDSAKSSQIESTSESKDANGEAISKFDELLAPLDSDGVEDGSVQKQDAALAASEPEIKPQLLRRPSESKPSGGPTAVPEDEDEDDSETPQQVEDREETPRQPTADEQPVSAPVLIEEMASEQRQTPGEQPAAGAAEAAAPTDEAGGTQQPVKSGGCGRRKRPGEPAGAAAAGAAASEGAGASGDPVKAAGCGRSRRKAAPEQQQQQQQQQDDETVVAASAGTAESAPPSQPETAEAEASGGTSGAVKSGGCGGRSARRQKAPATATEGDVEEAVTPADAKTAESAPPSEEAPKDESASGAVKGVGCGGRSRRQGQQQQAEPAVEEAVVASDAKAAESAPGGPEGGDSGAVKGVGCGGRSRRQGQQQQQAEPAVEEAVVASDAKAAESAPGGPEGGDSGAVKGVGCGGRSRRQKQQQQQQAEPAVEEAVVASDAQAAESAPAPAGAKDVADSPNTATGEGDGGAVKGVGCGGRSRRRQQQQQPEASADDAAPATVASSSGEDPAAGEPPADSKSSKSCAVL</sequence>
<evidence type="ECO:0000256" key="1">
    <source>
        <dbReference type="ARBA" id="ARBA00022737"/>
    </source>
</evidence>
<proteinExistence type="predicted"/>
<feature type="compositionally biased region" description="Low complexity" evidence="3">
    <location>
        <begin position="615"/>
        <end position="637"/>
    </location>
</feature>
<feature type="repeat" description="RCC1" evidence="2">
    <location>
        <begin position="157"/>
        <end position="208"/>
    </location>
</feature>
<feature type="compositionally biased region" description="Gly residues" evidence="3">
    <location>
        <begin position="731"/>
        <end position="743"/>
    </location>
</feature>
<feature type="repeat" description="RCC1" evidence="2">
    <location>
        <begin position="209"/>
        <end position="276"/>
    </location>
</feature>
<name>A0A267H5U8_9PLAT</name>
<dbReference type="AlphaFoldDB" id="A0A267H5U8"/>